<feature type="compositionally biased region" description="Polar residues" evidence="1">
    <location>
        <begin position="50"/>
        <end position="68"/>
    </location>
</feature>
<feature type="region of interest" description="Disordered" evidence="1">
    <location>
        <begin position="1"/>
        <end position="68"/>
    </location>
</feature>
<evidence type="ECO:0000313" key="2">
    <source>
        <dbReference type="EMBL" id="CAK6446521.1"/>
    </source>
</evidence>
<proteinExistence type="predicted"/>
<protein>
    <submittedName>
        <fullName evidence="2">Uncharacterized protein</fullName>
    </submittedName>
</protein>
<dbReference type="Proteomes" id="UP001314169">
    <property type="component" value="Chromosome 6"/>
</dbReference>
<accession>A0ABP0A7N2</accession>
<gene>
    <name evidence="2" type="ORF">MPIPNATIZW_LOCUS14827</name>
</gene>
<keyword evidence="3" id="KW-1185">Reference proteome</keyword>
<sequence>MKSLSLLENEGMTVKPGKEQKGIGGQENEVEEGGWRAEGILRTLGESAEPTGQESPPKLSNDSVFVHS</sequence>
<dbReference type="EMBL" id="OY882863">
    <property type="protein sequence ID" value="CAK6446521.1"/>
    <property type="molecule type" value="Genomic_DNA"/>
</dbReference>
<name>A0ABP0A7N2_PIPNA</name>
<organism evidence="2 3">
    <name type="scientific">Pipistrellus nathusii</name>
    <name type="common">Nathusius' pipistrelle</name>
    <dbReference type="NCBI Taxonomy" id="59473"/>
    <lineage>
        <taxon>Eukaryota</taxon>
        <taxon>Metazoa</taxon>
        <taxon>Chordata</taxon>
        <taxon>Craniata</taxon>
        <taxon>Vertebrata</taxon>
        <taxon>Euteleostomi</taxon>
        <taxon>Mammalia</taxon>
        <taxon>Eutheria</taxon>
        <taxon>Laurasiatheria</taxon>
        <taxon>Chiroptera</taxon>
        <taxon>Yangochiroptera</taxon>
        <taxon>Vespertilionidae</taxon>
        <taxon>Pipistrellus</taxon>
    </lineage>
</organism>
<evidence type="ECO:0000313" key="3">
    <source>
        <dbReference type="Proteomes" id="UP001314169"/>
    </source>
</evidence>
<reference evidence="2" key="1">
    <citation type="submission" date="2023-12" db="EMBL/GenBank/DDBJ databases">
        <authorList>
            <person name="Brown T."/>
        </authorList>
    </citation>
    <scope>NUCLEOTIDE SEQUENCE</scope>
</reference>
<evidence type="ECO:0000256" key="1">
    <source>
        <dbReference type="SAM" id="MobiDB-lite"/>
    </source>
</evidence>